<organism evidence="1">
    <name type="scientific">marine sediment metagenome</name>
    <dbReference type="NCBI Taxonomy" id="412755"/>
    <lineage>
        <taxon>unclassified sequences</taxon>
        <taxon>metagenomes</taxon>
        <taxon>ecological metagenomes</taxon>
    </lineage>
</organism>
<reference evidence="1" key="1">
    <citation type="journal article" date="2015" name="Nature">
        <title>Complex archaea that bridge the gap between prokaryotes and eukaryotes.</title>
        <authorList>
            <person name="Spang A."/>
            <person name="Saw J.H."/>
            <person name="Jorgensen S.L."/>
            <person name="Zaremba-Niedzwiedzka K."/>
            <person name="Martijn J."/>
            <person name="Lind A.E."/>
            <person name="van Eijk R."/>
            <person name="Schleper C."/>
            <person name="Guy L."/>
            <person name="Ettema T.J."/>
        </authorList>
    </citation>
    <scope>NUCLEOTIDE SEQUENCE</scope>
</reference>
<dbReference type="AlphaFoldDB" id="A0A0F9JU21"/>
<comment type="caution">
    <text evidence="1">The sequence shown here is derived from an EMBL/GenBank/DDBJ whole genome shotgun (WGS) entry which is preliminary data.</text>
</comment>
<accession>A0A0F9JU21</accession>
<gene>
    <name evidence="1" type="ORF">LCGC14_1412190</name>
</gene>
<dbReference type="EMBL" id="LAZR01009327">
    <property type="protein sequence ID" value="KKM73269.1"/>
    <property type="molecule type" value="Genomic_DNA"/>
</dbReference>
<evidence type="ECO:0000313" key="1">
    <source>
        <dbReference type="EMBL" id="KKM73269.1"/>
    </source>
</evidence>
<name>A0A0F9JU21_9ZZZZ</name>
<protein>
    <submittedName>
        <fullName evidence="1">Uncharacterized protein</fullName>
    </submittedName>
</protein>
<proteinExistence type="predicted"/>
<sequence>MMAVSTASETVIRCDYPTCMETLVEGGLTRKIVVRMARQDGWAIYSSGQMSYCPKHRIRPLKEVTNEHRSQR</sequence>